<organism evidence="2 3">
    <name type="scientific">Ceratobasidium theobromae</name>
    <dbReference type="NCBI Taxonomy" id="1582974"/>
    <lineage>
        <taxon>Eukaryota</taxon>
        <taxon>Fungi</taxon>
        <taxon>Dikarya</taxon>
        <taxon>Basidiomycota</taxon>
        <taxon>Agaricomycotina</taxon>
        <taxon>Agaricomycetes</taxon>
        <taxon>Cantharellales</taxon>
        <taxon>Ceratobasidiaceae</taxon>
        <taxon>Ceratobasidium</taxon>
    </lineage>
</organism>
<reference evidence="2 3" key="1">
    <citation type="journal article" date="2019" name="Fungal Biol. Biotechnol.">
        <title>Draft genome sequence of fastidious pathogen Ceratobasidium theobromae, which causes vascular-streak dieback in Theobroma cacao.</title>
        <authorList>
            <person name="Ali S.S."/>
            <person name="Asman A."/>
            <person name="Shao J."/>
            <person name="Firmansyah A.P."/>
            <person name="Susilo A.W."/>
            <person name="Rosmana A."/>
            <person name="McMahon P."/>
            <person name="Junaid M."/>
            <person name="Guest D."/>
            <person name="Kheng T.Y."/>
            <person name="Meinhardt L.W."/>
            <person name="Bailey B.A."/>
        </authorList>
    </citation>
    <scope>NUCLEOTIDE SEQUENCE [LARGE SCALE GENOMIC DNA]</scope>
    <source>
        <strain evidence="2 3">CT2</strain>
    </source>
</reference>
<name>A0A5N5QJ84_9AGAM</name>
<accession>A0A5N5QJ84</accession>
<keyword evidence="3" id="KW-1185">Reference proteome</keyword>
<dbReference type="EMBL" id="SSOP01000093">
    <property type="protein sequence ID" value="KAB5591699.1"/>
    <property type="molecule type" value="Genomic_DNA"/>
</dbReference>
<evidence type="ECO:0000313" key="3">
    <source>
        <dbReference type="Proteomes" id="UP000383932"/>
    </source>
</evidence>
<feature type="signal peptide" evidence="1">
    <location>
        <begin position="1"/>
        <end position="19"/>
    </location>
</feature>
<proteinExistence type="predicted"/>
<dbReference type="AlphaFoldDB" id="A0A5N5QJ84"/>
<protein>
    <submittedName>
        <fullName evidence="2">Putative effector protein</fullName>
    </submittedName>
</protein>
<evidence type="ECO:0000256" key="1">
    <source>
        <dbReference type="SAM" id="SignalP"/>
    </source>
</evidence>
<feature type="chain" id="PRO_5024301614" evidence="1">
    <location>
        <begin position="20"/>
        <end position="122"/>
    </location>
</feature>
<dbReference type="Proteomes" id="UP000383932">
    <property type="component" value="Unassembled WGS sequence"/>
</dbReference>
<comment type="caution">
    <text evidence="2">The sequence shown here is derived from an EMBL/GenBank/DDBJ whole genome shotgun (WGS) entry which is preliminary data.</text>
</comment>
<keyword evidence="1" id="KW-0732">Signal</keyword>
<evidence type="ECO:0000313" key="2">
    <source>
        <dbReference type="EMBL" id="KAB5591699.1"/>
    </source>
</evidence>
<sequence>MRFNTLAAIASLCVGLAFAAPCNNELTKPVDIVIENSIVYLPPNPNFAPFCVCNCGPPRQQQQYNAGVTKSACKTVSGNIIQRGGRDECDLPRGNTLAFKEQCYHIGETTLPLGSRVCTGTC</sequence>
<gene>
    <name evidence="2" type="ORF">CTheo_4863</name>
</gene>